<evidence type="ECO:0000313" key="1">
    <source>
        <dbReference type="EnsemblMetazoa" id="XP_030840222"/>
    </source>
</evidence>
<name>A0A7M7NSU9_STRPU</name>
<reference evidence="2" key="1">
    <citation type="submission" date="2015-02" db="EMBL/GenBank/DDBJ databases">
        <title>Genome sequencing for Strongylocentrotus purpuratus.</title>
        <authorList>
            <person name="Murali S."/>
            <person name="Liu Y."/>
            <person name="Vee V."/>
            <person name="English A."/>
            <person name="Wang M."/>
            <person name="Skinner E."/>
            <person name="Han Y."/>
            <person name="Muzny D.M."/>
            <person name="Worley K.C."/>
            <person name="Gibbs R.A."/>
        </authorList>
    </citation>
    <scope>NUCLEOTIDE SEQUENCE</scope>
</reference>
<keyword evidence="2" id="KW-1185">Reference proteome</keyword>
<organism evidence="1 2">
    <name type="scientific">Strongylocentrotus purpuratus</name>
    <name type="common">Purple sea urchin</name>
    <dbReference type="NCBI Taxonomy" id="7668"/>
    <lineage>
        <taxon>Eukaryota</taxon>
        <taxon>Metazoa</taxon>
        <taxon>Echinodermata</taxon>
        <taxon>Eleutherozoa</taxon>
        <taxon>Echinozoa</taxon>
        <taxon>Echinoidea</taxon>
        <taxon>Euechinoidea</taxon>
        <taxon>Echinacea</taxon>
        <taxon>Camarodonta</taxon>
        <taxon>Echinidea</taxon>
        <taxon>Strongylocentrotidae</taxon>
        <taxon>Strongylocentrotus</taxon>
    </lineage>
</organism>
<dbReference type="Proteomes" id="UP000007110">
    <property type="component" value="Unassembled WGS sequence"/>
</dbReference>
<dbReference type="KEGG" id="spu:100889844"/>
<protein>
    <submittedName>
        <fullName evidence="1">Uncharacterized protein</fullName>
    </submittedName>
</protein>
<dbReference type="EnsemblMetazoa" id="XM_030984362">
    <property type="protein sequence ID" value="XP_030840222"/>
    <property type="gene ID" value="LOC100889844"/>
</dbReference>
<dbReference type="InParanoid" id="A0A7M7NSU9"/>
<dbReference type="GeneID" id="100889844"/>
<accession>A0A7M7NSU9</accession>
<dbReference type="AlphaFoldDB" id="A0A7M7NSU9"/>
<dbReference type="RefSeq" id="XP_030840222.1">
    <property type="nucleotide sequence ID" value="XM_030984362.1"/>
</dbReference>
<reference evidence="1" key="2">
    <citation type="submission" date="2021-01" db="UniProtKB">
        <authorList>
            <consortium name="EnsemblMetazoa"/>
        </authorList>
    </citation>
    <scope>IDENTIFICATION</scope>
</reference>
<sequence length="137" mass="15819">MINMTADKNPTANQHLLSQPWNQLLINCVVELYQESSTINQAIPELITLFMMQGNIQGYVKQHHVDSLLLSIFKTEPAQHDRQQASSIQHLLNAVRSRPEIVMSKRQSDQLASWMDKLKTHLLQLPKDHPTFHLLYP</sequence>
<evidence type="ECO:0000313" key="2">
    <source>
        <dbReference type="Proteomes" id="UP000007110"/>
    </source>
</evidence>
<proteinExistence type="predicted"/>